<keyword evidence="1" id="KW-0479">Metal-binding</keyword>
<dbReference type="Pfam" id="PF13639">
    <property type="entry name" value="zf-RING_2"/>
    <property type="match status" value="1"/>
</dbReference>
<dbReference type="InterPro" id="IPR001841">
    <property type="entry name" value="Znf_RING"/>
</dbReference>
<evidence type="ECO:0000256" key="3">
    <source>
        <dbReference type="ARBA" id="ARBA00022833"/>
    </source>
</evidence>
<reference evidence="6" key="1">
    <citation type="journal article" date="2020" name="Nature">
        <title>Giant virus diversity and host interactions through global metagenomics.</title>
        <authorList>
            <person name="Schulz F."/>
            <person name="Roux S."/>
            <person name="Paez-Espino D."/>
            <person name="Jungbluth S."/>
            <person name="Walsh D.A."/>
            <person name="Denef V.J."/>
            <person name="McMahon K.D."/>
            <person name="Konstantinidis K.T."/>
            <person name="Eloe-Fadrosh E.A."/>
            <person name="Kyrpides N.C."/>
            <person name="Woyke T."/>
        </authorList>
    </citation>
    <scope>NUCLEOTIDE SEQUENCE</scope>
    <source>
        <strain evidence="6">GVMAG-M-3300009155-48</strain>
    </source>
</reference>
<feature type="domain" description="RING-type" evidence="5">
    <location>
        <begin position="203"/>
        <end position="246"/>
    </location>
</feature>
<dbReference type="InterPro" id="IPR013083">
    <property type="entry name" value="Znf_RING/FYVE/PHD"/>
</dbReference>
<feature type="region of interest" description="Disordered" evidence="4">
    <location>
        <begin position="256"/>
        <end position="282"/>
    </location>
</feature>
<name>A0A6C0ETG9_9ZZZZ</name>
<organism evidence="6">
    <name type="scientific">viral metagenome</name>
    <dbReference type="NCBI Taxonomy" id="1070528"/>
    <lineage>
        <taxon>unclassified sequences</taxon>
        <taxon>metagenomes</taxon>
        <taxon>organismal metagenomes</taxon>
    </lineage>
</organism>
<keyword evidence="2" id="KW-0863">Zinc-finger</keyword>
<dbReference type="GO" id="GO:0008270">
    <property type="term" value="F:zinc ion binding"/>
    <property type="evidence" value="ECO:0007669"/>
    <property type="project" value="UniProtKB-KW"/>
</dbReference>
<dbReference type="AlphaFoldDB" id="A0A6C0ETG9"/>
<feature type="compositionally biased region" description="Low complexity" evidence="4">
    <location>
        <begin position="256"/>
        <end position="277"/>
    </location>
</feature>
<sequence>MHCIRTKRHNPHFIYIENNDNICQKQYNDIDIYDTMSNNDNLTTILENEISNIFDNILNYGDSTDDLPRNNGDYLHEQSITDVHTLQLNTLNNFINQYFSQINTFQENSRDMLQMIRTTIHQQNVVYSHLLRRNNIRQNAQTPPVFSRTNARRAWNVPQYDYTFEIPQIYIPRRTQQTNRLTQEQINNSIQTIEYDEDMGEERCPITLENFVVGENICRIRDCGHIFKSSGLMLWFQRNVRCPVCRYDVRTYNSQTTTEVPQVTEPTTTQSPSSETQILQDSSSNLVNTRNIIYNRLNSIMRQLQNNLSDTDTPTVYTFDIPIYFEDFSYNRIRNYA</sequence>
<dbReference type="PANTHER" id="PTHR14155:SF627">
    <property type="entry name" value="OS06G0192800 PROTEIN"/>
    <property type="match status" value="1"/>
</dbReference>
<dbReference type="SUPFAM" id="SSF57850">
    <property type="entry name" value="RING/U-box"/>
    <property type="match status" value="1"/>
</dbReference>
<protein>
    <recommendedName>
        <fullName evidence="5">RING-type domain-containing protein</fullName>
    </recommendedName>
</protein>
<proteinExistence type="predicted"/>
<dbReference type="InterPro" id="IPR053238">
    <property type="entry name" value="RING-H2_zinc_finger"/>
</dbReference>
<dbReference type="UniPathway" id="UPA00143"/>
<dbReference type="GO" id="GO:0016567">
    <property type="term" value="P:protein ubiquitination"/>
    <property type="evidence" value="ECO:0007669"/>
    <property type="project" value="UniProtKB-UniPathway"/>
</dbReference>
<accession>A0A6C0ETG9</accession>
<dbReference type="Gene3D" id="3.30.40.10">
    <property type="entry name" value="Zinc/RING finger domain, C3HC4 (zinc finger)"/>
    <property type="match status" value="1"/>
</dbReference>
<evidence type="ECO:0000256" key="1">
    <source>
        <dbReference type="ARBA" id="ARBA00022723"/>
    </source>
</evidence>
<evidence type="ECO:0000256" key="4">
    <source>
        <dbReference type="SAM" id="MobiDB-lite"/>
    </source>
</evidence>
<evidence type="ECO:0000256" key="2">
    <source>
        <dbReference type="ARBA" id="ARBA00022771"/>
    </source>
</evidence>
<evidence type="ECO:0000259" key="5">
    <source>
        <dbReference type="Pfam" id="PF13639"/>
    </source>
</evidence>
<keyword evidence="3" id="KW-0862">Zinc</keyword>
<evidence type="ECO:0000313" key="6">
    <source>
        <dbReference type="EMBL" id="QHT31813.1"/>
    </source>
</evidence>
<dbReference type="PANTHER" id="PTHR14155">
    <property type="entry name" value="RING FINGER DOMAIN-CONTAINING"/>
    <property type="match status" value="1"/>
</dbReference>
<dbReference type="EMBL" id="MN738925">
    <property type="protein sequence ID" value="QHT31813.1"/>
    <property type="molecule type" value="Genomic_DNA"/>
</dbReference>